<dbReference type="InterPro" id="IPR050377">
    <property type="entry name" value="Radical_SAM_PqqE_MftC-like"/>
</dbReference>
<dbReference type="InterPro" id="IPR013785">
    <property type="entry name" value="Aldolase_TIM"/>
</dbReference>
<dbReference type="RefSeq" id="WP_142892638.1">
    <property type="nucleotide sequence ID" value="NZ_ML660162.1"/>
</dbReference>
<dbReference type="Proteomes" id="UP000315439">
    <property type="component" value="Unassembled WGS sequence"/>
</dbReference>
<dbReference type="PROSITE" id="PS51918">
    <property type="entry name" value="RADICAL_SAM"/>
    <property type="match status" value="1"/>
</dbReference>
<reference evidence="7 8" key="1">
    <citation type="submission" date="2019-07" db="EMBL/GenBank/DDBJ databases">
        <title>Draft genome for Aliikangiella sp. M105.</title>
        <authorList>
            <person name="Wang G."/>
        </authorList>
    </citation>
    <scope>NUCLEOTIDE SEQUENCE [LARGE SCALE GENOMIC DNA]</scope>
    <source>
        <strain evidence="7 8">M105</strain>
    </source>
</reference>
<keyword evidence="2" id="KW-0949">S-adenosyl-L-methionine</keyword>
<evidence type="ECO:0000256" key="2">
    <source>
        <dbReference type="ARBA" id="ARBA00022691"/>
    </source>
</evidence>
<accession>A0A545UF85</accession>
<evidence type="ECO:0000313" key="7">
    <source>
        <dbReference type="EMBL" id="TQV88129.1"/>
    </source>
</evidence>
<dbReference type="GO" id="GO:0003824">
    <property type="term" value="F:catalytic activity"/>
    <property type="evidence" value="ECO:0007669"/>
    <property type="project" value="InterPro"/>
</dbReference>
<protein>
    <submittedName>
        <fullName evidence="7">Radical SAM protein</fullName>
    </submittedName>
</protein>
<dbReference type="AlphaFoldDB" id="A0A545UF85"/>
<evidence type="ECO:0000313" key="8">
    <source>
        <dbReference type="Proteomes" id="UP000315439"/>
    </source>
</evidence>
<dbReference type="EMBL" id="VIKS01000004">
    <property type="protein sequence ID" value="TQV88129.1"/>
    <property type="molecule type" value="Genomic_DNA"/>
</dbReference>
<dbReference type="PANTHER" id="PTHR11228">
    <property type="entry name" value="RADICAL SAM DOMAIN PROTEIN"/>
    <property type="match status" value="1"/>
</dbReference>
<keyword evidence="5" id="KW-0411">Iron-sulfur</keyword>
<evidence type="ECO:0000256" key="4">
    <source>
        <dbReference type="ARBA" id="ARBA00023004"/>
    </source>
</evidence>
<keyword evidence="4" id="KW-0408">Iron</keyword>
<evidence type="ECO:0000256" key="1">
    <source>
        <dbReference type="ARBA" id="ARBA00001966"/>
    </source>
</evidence>
<comment type="cofactor">
    <cofactor evidence="1">
        <name>[4Fe-4S] cluster</name>
        <dbReference type="ChEBI" id="CHEBI:49883"/>
    </cofactor>
</comment>
<evidence type="ECO:0000259" key="6">
    <source>
        <dbReference type="PROSITE" id="PS51918"/>
    </source>
</evidence>
<dbReference type="SFLD" id="SFLDG01067">
    <property type="entry name" value="SPASM/twitch_domain_containing"/>
    <property type="match status" value="1"/>
</dbReference>
<sequence length="304" mass="34606">MISLRSKNWQITSTGEPRGYIQPHALNEVWFHTGTRCNLACDFCLEGASPSDKRLQAPRFEEVKPFIDEALELGAKQFSFTGGEPFLIKDFIKIVEYASRFNPCLILTNGTDSPLKRLDALLDISDEHFPISFRVSIDYPDSKRHNMGRGEGTFEQAITGLKRLYDKGFSVSVARHQDANENSEEVNRQFKQLFSLIGLPDSLNIVAFPDFLRPGSIPEVPHITTDCMTRYQSKEQRENYMCATSKMIVKKNGRMQVYACTLVDDDEEYCLGHSLKQSLQNRISLKHHRCYSCFAYGASCSEKC</sequence>
<name>A0A545UF85_9GAMM</name>
<proteinExistence type="predicted"/>
<keyword evidence="3" id="KW-0479">Metal-binding</keyword>
<dbReference type="Pfam" id="PF04055">
    <property type="entry name" value="Radical_SAM"/>
    <property type="match status" value="1"/>
</dbReference>
<dbReference type="Gene3D" id="3.20.20.70">
    <property type="entry name" value="Aldolase class I"/>
    <property type="match status" value="1"/>
</dbReference>
<feature type="domain" description="Radical SAM core" evidence="6">
    <location>
        <begin position="21"/>
        <end position="251"/>
    </location>
</feature>
<comment type="caution">
    <text evidence="7">The sequence shown here is derived from an EMBL/GenBank/DDBJ whole genome shotgun (WGS) entry which is preliminary data.</text>
</comment>
<keyword evidence="8" id="KW-1185">Reference proteome</keyword>
<dbReference type="OrthoDB" id="9810775at2"/>
<evidence type="ECO:0000256" key="3">
    <source>
        <dbReference type="ARBA" id="ARBA00022723"/>
    </source>
</evidence>
<dbReference type="GO" id="GO:0046872">
    <property type="term" value="F:metal ion binding"/>
    <property type="evidence" value="ECO:0007669"/>
    <property type="project" value="UniProtKB-KW"/>
</dbReference>
<dbReference type="GO" id="GO:0051536">
    <property type="term" value="F:iron-sulfur cluster binding"/>
    <property type="evidence" value="ECO:0007669"/>
    <property type="project" value="UniProtKB-KW"/>
</dbReference>
<dbReference type="InterPro" id="IPR058240">
    <property type="entry name" value="rSAM_sf"/>
</dbReference>
<dbReference type="SUPFAM" id="SSF102114">
    <property type="entry name" value="Radical SAM enzymes"/>
    <property type="match status" value="1"/>
</dbReference>
<organism evidence="7 8">
    <name type="scientific">Aliikangiella coralliicola</name>
    <dbReference type="NCBI Taxonomy" id="2592383"/>
    <lineage>
        <taxon>Bacteria</taxon>
        <taxon>Pseudomonadati</taxon>
        <taxon>Pseudomonadota</taxon>
        <taxon>Gammaproteobacteria</taxon>
        <taxon>Oceanospirillales</taxon>
        <taxon>Pleioneaceae</taxon>
        <taxon>Aliikangiella</taxon>
    </lineage>
</organism>
<dbReference type="SFLD" id="SFLDS00029">
    <property type="entry name" value="Radical_SAM"/>
    <property type="match status" value="1"/>
</dbReference>
<dbReference type="PANTHER" id="PTHR11228:SF7">
    <property type="entry name" value="PQQA PEPTIDE CYCLASE"/>
    <property type="match status" value="1"/>
</dbReference>
<evidence type="ECO:0000256" key="5">
    <source>
        <dbReference type="ARBA" id="ARBA00023014"/>
    </source>
</evidence>
<dbReference type="CDD" id="cd01335">
    <property type="entry name" value="Radical_SAM"/>
    <property type="match status" value="1"/>
</dbReference>
<gene>
    <name evidence="7" type="ORF">FLL46_06270</name>
</gene>
<dbReference type="InterPro" id="IPR007197">
    <property type="entry name" value="rSAM"/>
</dbReference>